<dbReference type="InterPro" id="IPR015424">
    <property type="entry name" value="PyrdxlP-dep_Trfase"/>
</dbReference>
<dbReference type="AlphaFoldDB" id="A0AAD5LZ88"/>
<organism evidence="6 7">
    <name type="scientific">Pythium insidiosum</name>
    <name type="common">Pythiosis disease agent</name>
    <dbReference type="NCBI Taxonomy" id="114742"/>
    <lineage>
        <taxon>Eukaryota</taxon>
        <taxon>Sar</taxon>
        <taxon>Stramenopiles</taxon>
        <taxon>Oomycota</taxon>
        <taxon>Peronosporomycetes</taxon>
        <taxon>Pythiales</taxon>
        <taxon>Pythiaceae</taxon>
        <taxon>Pythium</taxon>
    </lineage>
</organism>
<dbReference type="PANTHER" id="PTHR11986:SF79">
    <property type="entry name" value="ACETYLORNITHINE AMINOTRANSFERASE, MITOCHONDRIAL"/>
    <property type="match status" value="1"/>
</dbReference>
<protein>
    <recommendedName>
        <fullName evidence="8">Ornithine aminotransferase</fullName>
    </recommendedName>
</protein>
<dbReference type="SUPFAM" id="SSF53383">
    <property type="entry name" value="PLP-dependent transferases"/>
    <property type="match status" value="1"/>
</dbReference>
<keyword evidence="7" id="KW-1185">Reference proteome</keyword>
<dbReference type="InterPro" id="IPR005814">
    <property type="entry name" value="Aminotrans_3"/>
</dbReference>
<dbReference type="GO" id="GO:0030170">
    <property type="term" value="F:pyridoxal phosphate binding"/>
    <property type="evidence" value="ECO:0007669"/>
    <property type="project" value="InterPro"/>
</dbReference>
<evidence type="ECO:0000256" key="5">
    <source>
        <dbReference type="ARBA" id="ARBA00022898"/>
    </source>
</evidence>
<dbReference type="GO" id="GO:0042802">
    <property type="term" value="F:identical protein binding"/>
    <property type="evidence" value="ECO:0007669"/>
    <property type="project" value="TreeGrafter"/>
</dbReference>
<dbReference type="InterPro" id="IPR015421">
    <property type="entry name" value="PyrdxlP-dep_Trfase_major"/>
</dbReference>
<sequence>MKGLRRICDENELLLITDEVQCGFGRTGEYFAIDGHFDVTPDILVMAKGIAKSIANVFVDRLFQFMEGLSQLKASGKYPILDVRGLGLMLAMEFNGQHVAPGTAARVAQACLEHGMLVLTTSAFETLRPP</sequence>
<dbReference type="Gene3D" id="3.40.640.10">
    <property type="entry name" value="Type I PLP-dependent aspartate aminotransferase-like (Major domain)"/>
    <property type="match status" value="1"/>
</dbReference>
<comment type="caution">
    <text evidence="6">The sequence shown here is derived from an EMBL/GenBank/DDBJ whole genome shotgun (WGS) entry which is preliminary data.</text>
</comment>
<evidence type="ECO:0000313" key="7">
    <source>
        <dbReference type="Proteomes" id="UP001209570"/>
    </source>
</evidence>
<dbReference type="InterPro" id="IPR015422">
    <property type="entry name" value="PyrdxlP-dep_Trfase_small"/>
</dbReference>
<dbReference type="PANTHER" id="PTHR11986">
    <property type="entry name" value="AMINOTRANSFERASE CLASS III"/>
    <property type="match status" value="1"/>
</dbReference>
<dbReference type="InterPro" id="IPR050103">
    <property type="entry name" value="Class-III_PLP-dep_AT"/>
</dbReference>
<name>A0AAD5LZ88_PYTIN</name>
<dbReference type="EMBL" id="JAKCXM010002461">
    <property type="protein sequence ID" value="KAJ0390202.1"/>
    <property type="molecule type" value="Genomic_DNA"/>
</dbReference>
<evidence type="ECO:0000256" key="3">
    <source>
        <dbReference type="ARBA" id="ARBA00022576"/>
    </source>
</evidence>
<evidence type="ECO:0000256" key="1">
    <source>
        <dbReference type="ARBA" id="ARBA00001933"/>
    </source>
</evidence>
<evidence type="ECO:0008006" key="8">
    <source>
        <dbReference type="Google" id="ProtNLM"/>
    </source>
</evidence>
<accession>A0AAD5LZ88</accession>
<proteinExistence type="inferred from homology"/>
<gene>
    <name evidence="6" type="ORF">P43SY_011641</name>
</gene>
<dbReference type="GO" id="GO:0008483">
    <property type="term" value="F:transaminase activity"/>
    <property type="evidence" value="ECO:0007669"/>
    <property type="project" value="UniProtKB-KW"/>
</dbReference>
<comment type="similarity">
    <text evidence="2">Belongs to the class-III pyridoxal-phosphate-dependent aminotransferase family.</text>
</comment>
<comment type="cofactor">
    <cofactor evidence="1">
        <name>pyridoxal 5'-phosphate</name>
        <dbReference type="ChEBI" id="CHEBI:597326"/>
    </cofactor>
</comment>
<keyword evidence="4" id="KW-0808">Transferase</keyword>
<evidence type="ECO:0000313" key="6">
    <source>
        <dbReference type="EMBL" id="KAJ0390202.1"/>
    </source>
</evidence>
<dbReference type="Proteomes" id="UP001209570">
    <property type="component" value="Unassembled WGS sequence"/>
</dbReference>
<reference evidence="6" key="1">
    <citation type="submission" date="2021-12" db="EMBL/GenBank/DDBJ databases">
        <title>Prjna785345.</title>
        <authorList>
            <person name="Rujirawat T."/>
            <person name="Krajaejun T."/>
        </authorList>
    </citation>
    <scope>NUCLEOTIDE SEQUENCE</scope>
    <source>
        <strain evidence="6">Pi057C3</strain>
    </source>
</reference>
<keyword evidence="3" id="KW-0032">Aminotransferase</keyword>
<dbReference type="Pfam" id="PF00202">
    <property type="entry name" value="Aminotran_3"/>
    <property type="match status" value="1"/>
</dbReference>
<dbReference type="Gene3D" id="3.90.1150.10">
    <property type="entry name" value="Aspartate Aminotransferase, domain 1"/>
    <property type="match status" value="1"/>
</dbReference>
<evidence type="ECO:0000256" key="4">
    <source>
        <dbReference type="ARBA" id="ARBA00022679"/>
    </source>
</evidence>
<evidence type="ECO:0000256" key="2">
    <source>
        <dbReference type="ARBA" id="ARBA00008954"/>
    </source>
</evidence>
<keyword evidence="5" id="KW-0663">Pyridoxal phosphate</keyword>